<keyword evidence="2" id="KW-1185">Reference proteome</keyword>
<evidence type="ECO:0000313" key="2">
    <source>
        <dbReference type="Proteomes" id="UP000325516"/>
    </source>
</evidence>
<organism evidence="1 2">
    <name type="scientific">Microbacterium lushaniae</name>
    <dbReference type="NCBI Taxonomy" id="2614639"/>
    <lineage>
        <taxon>Bacteria</taxon>
        <taxon>Bacillati</taxon>
        <taxon>Actinomycetota</taxon>
        <taxon>Actinomycetes</taxon>
        <taxon>Micrococcales</taxon>
        <taxon>Microbacteriaceae</taxon>
        <taxon>Microbacterium</taxon>
    </lineage>
</organism>
<dbReference type="AlphaFoldDB" id="A0A5J6L6Y4"/>
<dbReference type="KEGG" id="mlz:F6J85_14465"/>
<accession>A0A5J6L6Y4</accession>
<dbReference type="Proteomes" id="UP000325516">
    <property type="component" value="Chromosome"/>
</dbReference>
<evidence type="ECO:0000313" key="1">
    <source>
        <dbReference type="EMBL" id="QEW04171.1"/>
    </source>
</evidence>
<dbReference type="RefSeq" id="WP_150926066.1">
    <property type="nucleotide sequence ID" value="NZ_CP044232.1"/>
</dbReference>
<reference evidence="2" key="1">
    <citation type="submission" date="2019-09" db="EMBL/GenBank/DDBJ databases">
        <title>Mumia zhuanghuii sp. nov. isolated from the intestinal contents of plateau pika (Ochotona curzoniae) in the Qinghai-Tibet plateau of China.</title>
        <authorList>
            <person name="Tian Z."/>
        </authorList>
    </citation>
    <scope>NUCLEOTIDE SEQUENCE [LARGE SCALE GENOMIC DNA]</scope>
    <source>
        <strain evidence="2">L-031</strain>
    </source>
</reference>
<gene>
    <name evidence="1" type="ORF">F6J85_14465</name>
</gene>
<name>A0A5J6L6Y4_9MICO</name>
<dbReference type="Gene3D" id="3.40.50.300">
    <property type="entry name" value="P-loop containing nucleotide triphosphate hydrolases"/>
    <property type="match status" value="1"/>
</dbReference>
<dbReference type="EMBL" id="CP044232">
    <property type="protein sequence ID" value="QEW04171.1"/>
    <property type="molecule type" value="Genomic_DNA"/>
</dbReference>
<dbReference type="InterPro" id="IPR052922">
    <property type="entry name" value="Cytidylate_Kinase-2"/>
</dbReference>
<sequence>MKLRIVGVSGAGKTRLARRAGDALGVAVLELDAVFWDAGWQHRDLDEALELVRGFVAEHPDGWVIEGNWSSRLNGLLDPGTTGGADAVVWLDHPRAVVMRRVVARTLRRGLTRQELWHGNRETPANWVRWTPEENIVRWAWTQHPVTRERMQRRIAAGLPVVRLAGQRQVDAWLATLPRRIQEN</sequence>
<protein>
    <submittedName>
        <fullName evidence="1">Toxin</fullName>
    </submittedName>
</protein>
<proteinExistence type="predicted"/>
<dbReference type="PANTHER" id="PTHR37816:SF1">
    <property type="entry name" value="TOXIN"/>
    <property type="match status" value="1"/>
</dbReference>
<dbReference type="SUPFAM" id="SSF52540">
    <property type="entry name" value="P-loop containing nucleoside triphosphate hydrolases"/>
    <property type="match status" value="1"/>
</dbReference>
<dbReference type="InterPro" id="IPR027417">
    <property type="entry name" value="P-loop_NTPase"/>
</dbReference>
<dbReference type="PANTHER" id="PTHR37816">
    <property type="entry name" value="YALI0E33011P"/>
    <property type="match status" value="1"/>
</dbReference>